<dbReference type="InterPro" id="IPR036291">
    <property type="entry name" value="NAD(P)-bd_dom_sf"/>
</dbReference>
<gene>
    <name evidence="2" type="primary">LOC100905809</name>
</gene>
<organism evidence="1 2">
    <name type="scientific">Galendromus occidentalis</name>
    <name type="common">western predatory mite</name>
    <dbReference type="NCBI Taxonomy" id="34638"/>
    <lineage>
        <taxon>Eukaryota</taxon>
        <taxon>Metazoa</taxon>
        <taxon>Ecdysozoa</taxon>
        <taxon>Arthropoda</taxon>
        <taxon>Chelicerata</taxon>
        <taxon>Arachnida</taxon>
        <taxon>Acari</taxon>
        <taxon>Parasitiformes</taxon>
        <taxon>Mesostigmata</taxon>
        <taxon>Gamasina</taxon>
        <taxon>Phytoseioidea</taxon>
        <taxon>Phytoseiidae</taxon>
        <taxon>Typhlodrominae</taxon>
        <taxon>Galendromus</taxon>
    </lineage>
</organism>
<evidence type="ECO:0000313" key="1">
    <source>
        <dbReference type="Proteomes" id="UP000694867"/>
    </source>
</evidence>
<dbReference type="SUPFAM" id="SSF51735">
    <property type="entry name" value="NAD(P)-binding Rossmann-fold domains"/>
    <property type="match status" value="1"/>
</dbReference>
<accession>A0AAJ6VVE8</accession>
<dbReference type="Gene3D" id="3.40.50.720">
    <property type="entry name" value="NAD(P)-binding Rossmann-like Domain"/>
    <property type="match status" value="1"/>
</dbReference>
<reference evidence="2" key="1">
    <citation type="submission" date="2025-08" db="UniProtKB">
        <authorList>
            <consortium name="RefSeq"/>
        </authorList>
    </citation>
    <scope>IDENTIFICATION</scope>
</reference>
<dbReference type="GeneID" id="100905809"/>
<protein>
    <submittedName>
        <fullName evidence="2">Uncharacterized protein LOC100905809</fullName>
    </submittedName>
</protein>
<dbReference type="PRINTS" id="PR00081">
    <property type="entry name" value="GDHRDH"/>
</dbReference>
<dbReference type="AlphaFoldDB" id="A0AAJ6VVE8"/>
<proteinExistence type="predicted"/>
<dbReference type="RefSeq" id="XP_003739595.1">
    <property type="nucleotide sequence ID" value="XM_003739547.1"/>
</dbReference>
<dbReference type="PANTHER" id="PTHR43975:SF2">
    <property type="entry name" value="EG:BACR7A4.14 PROTEIN-RELATED"/>
    <property type="match status" value="1"/>
</dbReference>
<dbReference type="KEGG" id="goe:100905809"/>
<evidence type="ECO:0000313" key="2">
    <source>
        <dbReference type="RefSeq" id="XP_003739595.1"/>
    </source>
</evidence>
<keyword evidence="1" id="KW-1185">Reference proteome</keyword>
<dbReference type="Pfam" id="PF13561">
    <property type="entry name" value="adh_short_C2"/>
    <property type="match status" value="1"/>
</dbReference>
<dbReference type="PANTHER" id="PTHR43975">
    <property type="entry name" value="ZGC:101858"/>
    <property type="match status" value="1"/>
</dbReference>
<dbReference type="FunFam" id="3.40.50.720:FF:000084">
    <property type="entry name" value="Short-chain dehydrogenase reductase"/>
    <property type="match status" value="1"/>
</dbReference>
<dbReference type="Proteomes" id="UP000694867">
    <property type="component" value="Unplaced"/>
</dbReference>
<dbReference type="CDD" id="cd05233">
    <property type="entry name" value="SDR_c"/>
    <property type="match status" value="1"/>
</dbReference>
<name>A0AAJ6VVE8_9ACAR</name>
<dbReference type="InterPro" id="IPR002347">
    <property type="entry name" value="SDR_fam"/>
</dbReference>
<sequence length="262" mass="27634">MTSFEGYSLTGKVAVVTGSSSGIGAATALLMAQRGANVTIHGRRTDKLEEIANQLEEASGNRPYVVVGDIEDSDVRADLINGTINHFGRLDVLCNNAGWMKIGGMDQTEVDDLRTMLEVHIVAPFELCKLAMSELIKNKGNIIMTSSICSLIGFPSLVAYSAAKAGCDNLMRSLAGEFAAQGVRLNCVNPGPVATDLLRNEDEFLTALSSSDTTPPTPLGRFALAREVAELISFLASDAGAMIHGGTHAIDGGITAFIKMPS</sequence>
<dbReference type="PRINTS" id="PR00080">
    <property type="entry name" value="SDRFAMILY"/>
</dbReference>